<dbReference type="RefSeq" id="WP_310059086.1">
    <property type="nucleotide sequence ID" value="NZ_JAVDVY010000001.1"/>
</dbReference>
<accession>A0ABU1W8A8</accession>
<dbReference type="InterPro" id="IPR032710">
    <property type="entry name" value="NTF2-like_dom_sf"/>
</dbReference>
<name>A0ABU1W8A8_9GAMM</name>
<evidence type="ECO:0000256" key="1">
    <source>
        <dbReference type="SAM" id="MobiDB-lite"/>
    </source>
</evidence>
<evidence type="ECO:0000313" key="2">
    <source>
        <dbReference type="EMBL" id="MDR7133821.1"/>
    </source>
</evidence>
<dbReference type="PROSITE" id="PS51257">
    <property type="entry name" value="PROKAR_LIPOPROTEIN"/>
    <property type="match status" value="1"/>
</dbReference>
<dbReference type="SUPFAM" id="SSF54427">
    <property type="entry name" value="NTF2-like"/>
    <property type="match status" value="1"/>
</dbReference>
<evidence type="ECO:0008006" key="4">
    <source>
        <dbReference type="Google" id="ProtNLM"/>
    </source>
</evidence>
<evidence type="ECO:0000313" key="3">
    <source>
        <dbReference type="Proteomes" id="UP001251524"/>
    </source>
</evidence>
<keyword evidence="3" id="KW-1185">Reference proteome</keyword>
<feature type="region of interest" description="Disordered" evidence="1">
    <location>
        <begin position="77"/>
        <end position="108"/>
    </location>
</feature>
<dbReference type="Proteomes" id="UP001251524">
    <property type="component" value="Unassembled WGS sequence"/>
</dbReference>
<reference evidence="2 3" key="1">
    <citation type="submission" date="2023-07" db="EMBL/GenBank/DDBJ databases">
        <title>Sorghum-associated microbial communities from plants grown in Nebraska, USA.</title>
        <authorList>
            <person name="Schachtman D."/>
        </authorList>
    </citation>
    <scope>NUCLEOTIDE SEQUENCE [LARGE SCALE GENOMIC DNA]</scope>
    <source>
        <strain evidence="2 3">BE198</strain>
    </source>
</reference>
<dbReference type="EMBL" id="JAVDVY010000001">
    <property type="protein sequence ID" value="MDR7133821.1"/>
    <property type="molecule type" value="Genomic_DNA"/>
</dbReference>
<sequence length="245" mass="25408">MPPESRRFLAPLILSVLLTACGGDNDKGGHVDGVADEALPAPRVNVRGGVTGMPSKPGPGQVGPPSAAQQDMLALDENGNPILPDDTGADVEPVEGVPVEGATPETGTDAAVASVEVPLADEPTPQDAIAVVRDYYAAINARNFDRAYALWSDAGRASGQSPQQFADGFGNTSGVSVEIMAASRVDAAAGSRFIEVPVAFAVTGQDGRERRFVGAYTLRRAVIDGATADQRAWRIASADLREVTQ</sequence>
<comment type="caution">
    <text evidence="2">The sequence shown here is derived from an EMBL/GenBank/DDBJ whole genome shotgun (WGS) entry which is preliminary data.</text>
</comment>
<protein>
    <recommendedName>
        <fullName evidence="4">Lipoprotein</fullName>
    </recommendedName>
</protein>
<proteinExistence type="predicted"/>
<organism evidence="2 3">
    <name type="scientific">Lysobacter niastensis</name>
    <dbReference type="NCBI Taxonomy" id="380629"/>
    <lineage>
        <taxon>Bacteria</taxon>
        <taxon>Pseudomonadati</taxon>
        <taxon>Pseudomonadota</taxon>
        <taxon>Gammaproteobacteria</taxon>
        <taxon>Lysobacterales</taxon>
        <taxon>Lysobacteraceae</taxon>
        <taxon>Lysobacter</taxon>
    </lineage>
</organism>
<gene>
    <name evidence="2" type="ORF">J2X06_001005</name>
</gene>